<feature type="non-terminal residue" evidence="6">
    <location>
        <position position="1"/>
    </location>
</feature>
<dbReference type="GO" id="GO:0030131">
    <property type="term" value="C:clathrin adaptor complex"/>
    <property type="evidence" value="ECO:0007669"/>
    <property type="project" value="InterPro"/>
</dbReference>
<dbReference type="InterPro" id="IPR001392">
    <property type="entry name" value="Clathrin_mu"/>
</dbReference>
<keyword evidence="2" id="KW-0813">Transport</keyword>
<keyword evidence="4" id="KW-0472">Membrane</keyword>
<keyword evidence="3" id="KW-0653">Protein transport</keyword>
<dbReference type="AlphaFoldDB" id="A0A9N9NZS0"/>
<reference evidence="6" key="1">
    <citation type="submission" date="2021-06" db="EMBL/GenBank/DDBJ databases">
        <authorList>
            <person name="Kallberg Y."/>
            <person name="Tangrot J."/>
            <person name="Rosling A."/>
        </authorList>
    </citation>
    <scope>NUCLEOTIDE SEQUENCE</scope>
    <source>
        <strain evidence="6">UK204</strain>
    </source>
</reference>
<evidence type="ECO:0000256" key="2">
    <source>
        <dbReference type="ARBA" id="ARBA00022448"/>
    </source>
</evidence>
<evidence type="ECO:0000256" key="4">
    <source>
        <dbReference type="ARBA" id="ARBA00023136"/>
    </source>
</evidence>
<evidence type="ECO:0000259" key="5">
    <source>
        <dbReference type="Pfam" id="PF01217"/>
    </source>
</evidence>
<dbReference type="Pfam" id="PF01217">
    <property type="entry name" value="Clat_adaptor_s"/>
    <property type="match status" value="1"/>
</dbReference>
<protein>
    <submittedName>
        <fullName evidence="6">8993_t:CDS:1</fullName>
    </submittedName>
</protein>
<dbReference type="InterPro" id="IPR043532">
    <property type="entry name" value="AP2_Mu_N"/>
</dbReference>
<evidence type="ECO:0000313" key="6">
    <source>
        <dbReference type="EMBL" id="CAG8771428.1"/>
    </source>
</evidence>
<dbReference type="Proteomes" id="UP000789570">
    <property type="component" value="Unassembled WGS sequence"/>
</dbReference>
<feature type="domain" description="AP complex mu/sigma subunit" evidence="5">
    <location>
        <begin position="25"/>
        <end position="117"/>
    </location>
</feature>
<dbReference type="FunFam" id="3.30.450.60:FF:000002">
    <property type="entry name" value="AP-2 complex subunit mu, putative"/>
    <property type="match status" value="1"/>
</dbReference>
<name>A0A9N9NZS0_9GLOM</name>
<accession>A0A9N9NZS0</accession>
<proteinExistence type="predicted"/>
<comment type="subcellular location">
    <subcellularLocation>
        <location evidence="1">Endomembrane system</location>
    </subcellularLocation>
</comment>
<dbReference type="GO" id="GO:0006886">
    <property type="term" value="P:intracellular protein transport"/>
    <property type="evidence" value="ECO:0007669"/>
    <property type="project" value="InterPro"/>
</dbReference>
<dbReference type="InterPro" id="IPR011012">
    <property type="entry name" value="Longin-like_dom_sf"/>
</dbReference>
<dbReference type="InterPro" id="IPR022775">
    <property type="entry name" value="AP_mu_sigma_su"/>
</dbReference>
<dbReference type="PANTHER" id="PTHR10529">
    <property type="entry name" value="AP COMPLEX SUBUNIT MU"/>
    <property type="match status" value="1"/>
</dbReference>
<keyword evidence="7" id="KW-1185">Reference proteome</keyword>
<evidence type="ECO:0000256" key="1">
    <source>
        <dbReference type="ARBA" id="ARBA00004308"/>
    </source>
</evidence>
<feature type="non-terminal residue" evidence="6">
    <location>
        <position position="133"/>
    </location>
</feature>
<dbReference type="PRINTS" id="PR00314">
    <property type="entry name" value="CLATHRINADPT"/>
</dbReference>
<dbReference type="GO" id="GO:0012505">
    <property type="term" value="C:endomembrane system"/>
    <property type="evidence" value="ECO:0007669"/>
    <property type="project" value="UniProtKB-SubCell"/>
</dbReference>
<gene>
    <name evidence="6" type="ORF">FCALED_LOCUS17558</name>
</gene>
<dbReference type="SUPFAM" id="SSF64356">
    <property type="entry name" value="SNARE-like"/>
    <property type="match status" value="1"/>
</dbReference>
<dbReference type="CDD" id="cd14836">
    <property type="entry name" value="AP2_Mu_N"/>
    <property type="match status" value="1"/>
</dbReference>
<dbReference type="InterPro" id="IPR050431">
    <property type="entry name" value="Adaptor_comp_med_subunit"/>
</dbReference>
<dbReference type="GO" id="GO:0016192">
    <property type="term" value="P:vesicle-mediated transport"/>
    <property type="evidence" value="ECO:0007669"/>
    <property type="project" value="InterPro"/>
</dbReference>
<dbReference type="EMBL" id="CAJVPQ010027567">
    <property type="protein sequence ID" value="CAG8771428.1"/>
    <property type="molecule type" value="Genomic_DNA"/>
</dbReference>
<comment type="caution">
    <text evidence="6">The sequence shown here is derived from an EMBL/GenBank/DDBJ whole genome shotgun (WGS) entry which is preliminary data.</text>
</comment>
<evidence type="ECO:0000256" key="3">
    <source>
        <dbReference type="ARBA" id="ARBA00022927"/>
    </source>
</evidence>
<dbReference type="OrthoDB" id="10259133at2759"/>
<sequence length="133" mass="15227">KGEVLISRLYRQDLKRSVADIFRIQVISNTDVRSPIITLGSTSFFHVHHENLYIVAVTKCNANAALVFEFCYRLVNIGKAYFGKLDEEAVKNNFVLIYELLDEILDFGYPQNSETETLKMYITTEGVKSQRAV</sequence>
<dbReference type="Gene3D" id="3.30.450.60">
    <property type="match status" value="1"/>
</dbReference>
<organism evidence="6 7">
    <name type="scientific">Funneliformis caledonium</name>
    <dbReference type="NCBI Taxonomy" id="1117310"/>
    <lineage>
        <taxon>Eukaryota</taxon>
        <taxon>Fungi</taxon>
        <taxon>Fungi incertae sedis</taxon>
        <taxon>Mucoromycota</taxon>
        <taxon>Glomeromycotina</taxon>
        <taxon>Glomeromycetes</taxon>
        <taxon>Glomerales</taxon>
        <taxon>Glomeraceae</taxon>
        <taxon>Funneliformis</taxon>
    </lineage>
</organism>
<evidence type="ECO:0000313" key="7">
    <source>
        <dbReference type="Proteomes" id="UP000789570"/>
    </source>
</evidence>